<protein>
    <submittedName>
        <fullName evidence="1">Uncharacterized protein</fullName>
    </submittedName>
</protein>
<comment type="caution">
    <text evidence="1">The sequence shown here is derived from an EMBL/GenBank/DDBJ whole genome shotgun (WGS) entry which is preliminary data.</text>
</comment>
<accession>W1WQ13</accession>
<dbReference type="EMBL" id="AZLZ01001820">
    <property type="protein sequence ID" value="ETJ20223.1"/>
    <property type="molecule type" value="Genomic_DNA"/>
</dbReference>
<evidence type="ECO:0000313" key="1">
    <source>
        <dbReference type="EMBL" id="ETJ20223.1"/>
    </source>
</evidence>
<dbReference type="AlphaFoldDB" id="W1WQ13"/>
<evidence type="ECO:0000313" key="2">
    <source>
        <dbReference type="Proteomes" id="UP000018853"/>
    </source>
</evidence>
<name>W1WQ13_ECOLX</name>
<dbReference type="Proteomes" id="UP000018853">
    <property type="component" value="Unassembled WGS sequence"/>
</dbReference>
<reference evidence="1 2" key="1">
    <citation type="submission" date="2013-12" db="EMBL/GenBank/DDBJ databases">
        <title>A Varibaculum cambriense genome reconstructed from a premature infant gut community with otherwise low bacterial novelty that shifts toward anaerobic metabolism during the third week of life.</title>
        <authorList>
            <person name="Brown C.T."/>
            <person name="Sharon I."/>
            <person name="Thomas B.C."/>
            <person name="Castelle C.J."/>
            <person name="Morowitz M.J."/>
            <person name="Banfield J.F."/>
        </authorList>
    </citation>
    <scope>NUCLEOTIDE SEQUENCE [LARGE SCALE GENOMIC DNA]</scope>
    <source>
        <strain evidence="2">DORA_A_5_14_21</strain>
    </source>
</reference>
<organism evidence="1 2">
    <name type="scientific">Escherichia coli DORA_A_5_14_21</name>
    <dbReference type="NCBI Taxonomy" id="1403943"/>
    <lineage>
        <taxon>Bacteria</taxon>
        <taxon>Pseudomonadati</taxon>
        <taxon>Pseudomonadota</taxon>
        <taxon>Gammaproteobacteria</taxon>
        <taxon>Enterobacterales</taxon>
        <taxon>Enterobacteriaceae</taxon>
        <taxon>Escherichia</taxon>
    </lineage>
</organism>
<feature type="non-terminal residue" evidence="1">
    <location>
        <position position="27"/>
    </location>
</feature>
<gene>
    <name evidence="1" type="ORF">Q609_ECAC01820G0001</name>
</gene>
<sequence>MHDSLTIALLQAREAAMSYFRPIVKRH</sequence>
<proteinExistence type="predicted"/>